<dbReference type="Pfam" id="PF16095">
    <property type="entry name" value="COR-A"/>
    <property type="match status" value="1"/>
</dbReference>
<comment type="catalytic activity">
    <reaction evidence="11">
        <text>L-seryl-[protein] + ATP = O-phospho-L-seryl-[protein] + ADP + H(+)</text>
        <dbReference type="Rhea" id="RHEA:17989"/>
        <dbReference type="Rhea" id="RHEA-COMP:9863"/>
        <dbReference type="Rhea" id="RHEA-COMP:11604"/>
        <dbReference type="ChEBI" id="CHEBI:15378"/>
        <dbReference type="ChEBI" id="CHEBI:29999"/>
        <dbReference type="ChEBI" id="CHEBI:30616"/>
        <dbReference type="ChEBI" id="CHEBI:83421"/>
        <dbReference type="ChEBI" id="CHEBI:456216"/>
        <dbReference type="EC" id="2.7.11.1"/>
    </reaction>
</comment>
<comment type="catalytic activity">
    <reaction evidence="10">
        <text>L-threonyl-[protein] + ATP = O-phospho-L-threonyl-[protein] + ADP + H(+)</text>
        <dbReference type="Rhea" id="RHEA:46608"/>
        <dbReference type="Rhea" id="RHEA-COMP:11060"/>
        <dbReference type="Rhea" id="RHEA-COMP:11605"/>
        <dbReference type="ChEBI" id="CHEBI:15378"/>
        <dbReference type="ChEBI" id="CHEBI:30013"/>
        <dbReference type="ChEBI" id="CHEBI:30616"/>
        <dbReference type="ChEBI" id="CHEBI:61977"/>
        <dbReference type="ChEBI" id="CHEBI:456216"/>
        <dbReference type="EC" id="2.7.11.1"/>
    </reaction>
</comment>
<dbReference type="InterPro" id="IPR032171">
    <property type="entry name" value="COR-A"/>
</dbReference>
<dbReference type="Pfam" id="PF00560">
    <property type="entry name" value="LRR_1"/>
    <property type="match status" value="1"/>
</dbReference>
<dbReference type="OrthoDB" id="459949at2"/>
<evidence type="ECO:0000256" key="6">
    <source>
        <dbReference type="ARBA" id="ARBA00022741"/>
    </source>
</evidence>
<dbReference type="InterPro" id="IPR025875">
    <property type="entry name" value="Leu-rich_rpt_4"/>
</dbReference>
<dbReference type="InterPro" id="IPR036388">
    <property type="entry name" value="WH-like_DNA-bd_sf"/>
</dbReference>
<keyword evidence="6" id="KW-0547">Nucleotide-binding</keyword>
<evidence type="ECO:0000256" key="10">
    <source>
        <dbReference type="ARBA" id="ARBA00047899"/>
    </source>
</evidence>
<evidence type="ECO:0000256" key="8">
    <source>
        <dbReference type="ARBA" id="ARBA00022840"/>
    </source>
</evidence>
<gene>
    <name evidence="14" type="ORF">LYNGBM3L_57920</name>
</gene>
<dbReference type="InterPro" id="IPR003591">
    <property type="entry name" value="Leu-rich_rpt_typical-subtyp"/>
</dbReference>
<feature type="transmembrane region" description="Helical" evidence="12">
    <location>
        <begin position="824"/>
        <end position="846"/>
    </location>
</feature>
<reference evidence="15" key="1">
    <citation type="journal article" date="2011" name="Proc. Natl. Acad. Sci. U.S.A.">
        <title>Genomic insights into the physiology and ecology of the marine filamentous cyanobacterium Lyngbya majuscula.</title>
        <authorList>
            <person name="Jones A.C."/>
            <person name="Monroe E.A."/>
            <person name="Podell S."/>
            <person name="Hess W.R."/>
            <person name="Klages S."/>
            <person name="Esquenazi E."/>
            <person name="Niessen S."/>
            <person name="Hoover H."/>
            <person name="Rothmann M."/>
            <person name="Lasken R.S."/>
            <person name="Yates J.R.III."/>
            <person name="Reinhardt R."/>
            <person name="Kube M."/>
            <person name="Burkart M.D."/>
            <person name="Allen E.E."/>
            <person name="Dorrestein P.C."/>
            <person name="Gerwick W.H."/>
            <person name="Gerwick L."/>
        </authorList>
    </citation>
    <scope>NUCLEOTIDE SEQUENCE [LARGE SCALE GENOMIC DNA]</scope>
    <source>
        <strain evidence="15">3L</strain>
    </source>
</reference>
<protein>
    <recommendedName>
        <fullName evidence="1">non-specific serine/threonine protein kinase</fullName>
        <ecNumber evidence="1">2.7.11.1</ecNumber>
    </recommendedName>
</protein>
<dbReference type="Gene3D" id="1.10.10.2200">
    <property type="match status" value="1"/>
</dbReference>
<dbReference type="SMART" id="SM00364">
    <property type="entry name" value="LRR_BAC"/>
    <property type="match status" value="8"/>
</dbReference>
<dbReference type="Pfam" id="PF08477">
    <property type="entry name" value="Roc"/>
    <property type="match status" value="1"/>
</dbReference>
<feature type="domain" description="Roc" evidence="13">
    <location>
        <begin position="268"/>
        <end position="436"/>
    </location>
</feature>
<evidence type="ECO:0000256" key="7">
    <source>
        <dbReference type="ARBA" id="ARBA00022777"/>
    </source>
</evidence>
<dbReference type="InterPro" id="IPR057263">
    <property type="entry name" value="COR-B"/>
</dbReference>
<evidence type="ECO:0000256" key="9">
    <source>
        <dbReference type="ARBA" id="ARBA00023134"/>
    </source>
</evidence>
<keyword evidence="12" id="KW-0812">Transmembrane</keyword>
<keyword evidence="8" id="KW-0067">ATP-binding</keyword>
<keyword evidence="12" id="KW-0472">Membrane</keyword>
<keyword evidence="7" id="KW-0418">Kinase</keyword>
<keyword evidence="9" id="KW-0342">GTP-binding</keyword>
<dbReference type="EC" id="2.7.11.1" evidence="1"/>
<dbReference type="InterPro" id="IPR020859">
    <property type="entry name" value="ROC"/>
</dbReference>
<keyword evidence="15" id="KW-1185">Reference proteome</keyword>
<dbReference type="Proteomes" id="UP000003959">
    <property type="component" value="Unassembled WGS sequence"/>
</dbReference>
<evidence type="ECO:0000256" key="4">
    <source>
        <dbReference type="ARBA" id="ARBA00022679"/>
    </source>
</evidence>
<dbReference type="Gene3D" id="3.30.310.200">
    <property type="match status" value="1"/>
</dbReference>
<dbReference type="SMART" id="SM00365">
    <property type="entry name" value="LRR_SD22"/>
    <property type="match status" value="8"/>
</dbReference>
<evidence type="ECO:0000313" key="14">
    <source>
        <dbReference type="EMBL" id="EGJ30029.1"/>
    </source>
</evidence>
<dbReference type="PRINTS" id="PR00019">
    <property type="entry name" value="LEURICHRPT"/>
</dbReference>
<dbReference type="InterPro" id="IPR027417">
    <property type="entry name" value="P-loop_NTPase"/>
</dbReference>
<keyword evidence="3" id="KW-0433">Leucine-rich repeat</keyword>
<dbReference type="InterPro" id="IPR032675">
    <property type="entry name" value="LRR_dom_sf"/>
</dbReference>
<dbReference type="FunFam" id="3.80.10.10:FF:000041">
    <property type="entry name" value="LRR receptor-like serine/threonine-protein kinase ERECTA"/>
    <property type="match status" value="1"/>
</dbReference>
<dbReference type="PROSITE" id="PS51424">
    <property type="entry name" value="ROC"/>
    <property type="match status" value="1"/>
</dbReference>
<dbReference type="SMART" id="SM00369">
    <property type="entry name" value="LRR_TYP"/>
    <property type="match status" value="8"/>
</dbReference>
<dbReference type="GO" id="GO:0005737">
    <property type="term" value="C:cytoplasm"/>
    <property type="evidence" value="ECO:0007669"/>
    <property type="project" value="TreeGrafter"/>
</dbReference>
<evidence type="ECO:0000259" key="13">
    <source>
        <dbReference type="PROSITE" id="PS51424"/>
    </source>
</evidence>
<evidence type="ECO:0000256" key="5">
    <source>
        <dbReference type="ARBA" id="ARBA00022737"/>
    </source>
</evidence>
<dbReference type="GO" id="GO:0005524">
    <property type="term" value="F:ATP binding"/>
    <property type="evidence" value="ECO:0007669"/>
    <property type="project" value="UniProtKB-KW"/>
</dbReference>
<proteinExistence type="predicted"/>
<dbReference type="PANTHER" id="PTHR48051:SF1">
    <property type="entry name" value="RAS SUPPRESSOR PROTEIN 1"/>
    <property type="match status" value="1"/>
</dbReference>
<dbReference type="GO" id="GO:0004674">
    <property type="term" value="F:protein serine/threonine kinase activity"/>
    <property type="evidence" value="ECO:0007669"/>
    <property type="project" value="UniProtKB-KW"/>
</dbReference>
<dbReference type="RefSeq" id="WP_008188574.1">
    <property type="nucleotide sequence ID" value="NZ_GL890964.1"/>
</dbReference>
<dbReference type="eggNOG" id="COG4886">
    <property type="taxonomic scope" value="Bacteria"/>
</dbReference>
<dbReference type="PANTHER" id="PTHR48051">
    <property type="match status" value="1"/>
</dbReference>
<dbReference type="Gene3D" id="3.30.70.1390">
    <property type="entry name" value="ROC domain from the Parkinson's disease-associated leucine-rich repeat kinase 2"/>
    <property type="match status" value="1"/>
</dbReference>
<dbReference type="InterPro" id="IPR001611">
    <property type="entry name" value="Leu-rich_rpt"/>
</dbReference>
<dbReference type="PROSITE" id="PS51450">
    <property type="entry name" value="LRR"/>
    <property type="match status" value="8"/>
</dbReference>
<evidence type="ECO:0000313" key="15">
    <source>
        <dbReference type="Proteomes" id="UP000003959"/>
    </source>
</evidence>
<dbReference type="SUPFAM" id="SSF52047">
    <property type="entry name" value="RNI-like"/>
    <property type="match status" value="1"/>
</dbReference>
<dbReference type="PRINTS" id="PR00449">
    <property type="entry name" value="RASTRNSFRMNG"/>
</dbReference>
<dbReference type="EMBL" id="GL890964">
    <property type="protein sequence ID" value="EGJ30029.1"/>
    <property type="molecule type" value="Genomic_DNA"/>
</dbReference>
<evidence type="ECO:0000256" key="12">
    <source>
        <dbReference type="SAM" id="Phobius"/>
    </source>
</evidence>
<dbReference type="FunFam" id="3.80.10.10:FF:001164">
    <property type="entry name" value="GH01279p"/>
    <property type="match status" value="1"/>
</dbReference>
<dbReference type="Pfam" id="PF12799">
    <property type="entry name" value="LRR_4"/>
    <property type="match status" value="1"/>
</dbReference>
<sequence>MAVPKHIVKIITKAKEKQLKHLYLSNTVIFDDDQLTEIPIEVFNLSQLEELDLSDNKLTTVPESIGKLTNLTQLDLSINKLTTVPESIGKLTNLTQLDLSGNELTTVPESLTKLTQLTQLDLSVNELTTVPESLTKLTNLTQLDLSFNELTTVPESLTKLTNLTELYLSDNQLTTVPESLTKLTNLTLLDLSDNQLTTVPESLTKLTNLTELYLSDNQLTTVPESLTKLTNLTELDLMVNPLETPPIEIVKNGIEAIRDYFRQLLEEGKDYIYEAKLLIVGEAGAGKTTLAKKIEKPDYQLQQNEKTTEGIDIIQWEFPLENGRDFRVNIWDFGGQEIYHATHQFFLTKRSLYTLVADTRKEDTDFYYWLNIVELLSDNSPLLIIKNEKQDRHREINERALRGQFTNLKETLATNLATNRGLEDILTQIKFYISNLPHIKEAALPRTWKQVREALEEDSRNHISLDEYLNICSNNGFTLYNDKLQLSGYLHDLGVCLHFQDDPLLKKTVIIKPEWGTYAVYKVLDNNQVIRNLGRFNRADLEKIWSEEKYAYMQDELLQLMMKFQLCYPIPGSEYSYIAPQLLSLNQPEYDWDESDNLILRYTYEFMPKGIITRFIVVMDKWIYQQQYVWKSGVILNKDNTKAEVIEYYEKREIKIRVTGRHKRDLLTTVTYELDQIHKSYNRLKCSKFIPCNCSTCKNSQNPHFYEFDQLRERIAYGKDTIECGSPPYNTVKVLRLIDDVIDLKQFTKDEQLDIYRQLKKADPSITINIEATGSKTMSEKSEIKVGDGSTVIGAAGRDSNNKNLEVTLNESPTEKKWNLSNKLALMSIIATLFVGLGAWLFGGLLNDKVMEWFSPDPATQQEQLDES</sequence>
<dbReference type="Gene3D" id="1.10.10.10">
    <property type="entry name" value="Winged helix-like DNA-binding domain superfamily/Winged helix DNA-binding domain"/>
    <property type="match status" value="1"/>
</dbReference>
<keyword evidence="5" id="KW-0677">Repeat</keyword>
<dbReference type="GO" id="GO:0009274">
    <property type="term" value="C:peptidoglycan-based cell wall"/>
    <property type="evidence" value="ECO:0007669"/>
    <property type="project" value="UniProtKB-ARBA"/>
</dbReference>
<evidence type="ECO:0000256" key="3">
    <source>
        <dbReference type="ARBA" id="ARBA00022614"/>
    </source>
</evidence>
<keyword evidence="4" id="KW-0808">Transferase</keyword>
<dbReference type="SUPFAM" id="SSF52540">
    <property type="entry name" value="P-loop containing nucleoside triphosphate hydrolases"/>
    <property type="match status" value="1"/>
</dbReference>
<keyword evidence="2" id="KW-0723">Serine/threonine-protein kinase</keyword>
<dbReference type="Pfam" id="PF13855">
    <property type="entry name" value="LRR_8"/>
    <property type="match status" value="2"/>
</dbReference>
<evidence type="ECO:0000256" key="11">
    <source>
        <dbReference type="ARBA" id="ARBA00048679"/>
    </source>
</evidence>
<dbReference type="Gene3D" id="3.80.10.10">
    <property type="entry name" value="Ribonuclease Inhibitor"/>
    <property type="match status" value="2"/>
</dbReference>
<dbReference type="Pfam" id="PF25497">
    <property type="entry name" value="COR-B"/>
    <property type="match status" value="1"/>
</dbReference>
<evidence type="ECO:0000256" key="1">
    <source>
        <dbReference type="ARBA" id="ARBA00012513"/>
    </source>
</evidence>
<dbReference type="HOGENOM" id="CLU_006878_0_0_3"/>
<keyword evidence="12" id="KW-1133">Transmembrane helix</keyword>
<dbReference type="AlphaFoldDB" id="F4XZM4"/>
<evidence type="ECO:0000256" key="2">
    <source>
        <dbReference type="ARBA" id="ARBA00022527"/>
    </source>
</evidence>
<dbReference type="eggNOG" id="COG1100">
    <property type="taxonomic scope" value="Bacteria"/>
</dbReference>
<accession>F4XZM4</accession>
<organism evidence="14 15">
    <name type="scientific">Moorena producens 3L</name>
    <dbReference type="NCBI Taxonomy" id="489825"/>
    <lineage>
        <taxon>Bacteria</taxon>
        <taxon>Bacillati</taxon>
        <taxon>Cyanobacteriota</taxon>
        <taxon>Cyanophyceae</taxon>
        <taxon>Coleofasciculales</taxon>
        <taxon>Coleofasciculaceae</taxon>
        <taxon>Moorena</taxon>
    </lineage>
</organism>
<dbReference type="InterPro" id="IPR050216">
    <property type="entry name" value="LRR_domain-containing"/>
</dbReference>
<name>F4XZM4_9CYAN</name>